<evidence type="ECO:0000256" key="7">
    <source>
        <dbReference type="NCBIfam" id="TIGR00126"/>
    </source>
</evidence>
<sequence>MTASAPLSPQAQTLARAALARRALPLLDLTDLSDTSTAAAVEDLCGKARASGVAAVCVWPDFVAGSVRALRGSGVRVATVINFPEGGEDIERMVADTRATLADGADEIDLVLPYRALMRGEAESARAMVAAVRDACVGRLLKVILETGELDDPALIAQASRLSLDAGADFIKTSTGKTPVSATLPAAETMLAAIRAHGARPAGLKVSGGLRRIEDAGAYLALADRVMGPDWVGPSTFRIGASALHAELVRSVEAAP</sequence>
<dbReference type="PIRSF" id="PIRSF001357">
    <property type="entry name" value="DeoC"/>
    <property type="match status" value="1"/>
</dbReference>
<evidence type="ECO:0000256" key="4">
    <source>
        <dbReference type="ARBA" id="ARBA00023239"/>
    </source>
</evidence>
<proteinExistence type="inferred from homology"/>
<dbReference type="InterPro" id="IPR013785">
    <property type="entry name" value="Aldolase_TIM"/>
</dbReference>
<evidence type="ECO:0000256" key="2">
    <source>
        <dbReference type="ARBA" id="ARBA00009473"/>
    </source>
</evidence>
<evidence type="ECO:0000256" key="1">
    <source>
        <dbReference type="ARBA" id="ARBA00004816"/>
    </source>
</evidence>
<keyword evidence="9" id="KW-1185">Reference proteome</keyword>
<dbReference type="NCBIfam" id="TIGR00126">
    <property type="entry name" value="deoC"/>
    <property type="match status" value="1"/>
</dbReference>
<dbReference type="SMART" id="SM01133">
    <property type="entry name" value="DeoC"/>
    <property type="match status" value="1"/>
</dbReference>
<evidence type="ECO:0000256" key="6">
    <source>
        <dbReference type="ARBA" id="ARBA00048791"/>
    </source>
</evidence>
<reference evidence="8" key="1">
    <citation type="journal article" date="2021" name="Front. Microbiol.">
        <title>Comprehensive Comparative Genomics and Phenotyping of Methylobacterium Species.</title>
        <authorList>
            <person name="Alessa O."/>
            <person name="Ogura Y."/>
            <person name="Fujitani Y."/>
            <person name="Takami H."/>
            <person name="Hayashi T."/>
            <person name="Sahin N."/>
            <person name="Tani A."/>
        </authorList>
    </citation>
    <scope>NUCLEOTIDE SEQUENCE</scope>
    <source>
        <strain evidence="8">NBRC 15686</strain>
    </source>
</reference>
<evidence type="ECO:0000256" key="5">
    <source>
        <dbReference type="ARBA" id="ARBA00023270"/>
    </source>
</evidence>
<evidence type="ECO:0000313" key="8">
    <source>
        <dbReference type="EMBL" id="GJE63577.1"/>
    </source>
</evidence>
<dbReference type="PANTHER" id="PTHR10889">
    <property type="entry name" value="DEOXYRIBOSE-PHOSPHATE ALDOLASE"/>
    <property type="match status" value="1"/>
</dbReference>
<dbReference type="PANTHER" id="PTHR10889:SF3">
    <property type="entry name" value="DEOXYRIBOSE-PHOSPHATE ALDOLASE"/>
    <property type="match status" value="1"/>
</dbReference>
<dbReference type="SUPFAM" id="SSF51569">
    <property type="entry name" value="Aldolase"/>
    <property type="match status" value="1"/>
</dbReference>
<dbReference type="EC" id="4.1.2.4" evidence="3 7"/>
<accession>A0ABQ4UAU1</accession>
<keyword evidence="5" id="KW-0704">Schiff base</keyword>
<evidence type="ECO:0000256" key="3">
    <source>
        <dbReference type="ARBA" id="ARBA00012515"/>
    </source>
</evidence>
<dbReference type="InterPro" id="IPR011343">
    <property type="entry name" value="DeoC"/>
</dbReference>
<dbReference type="Gene3D" id="3.20.20.70">
    <property type="entry name" value="Aldolase class I"/>
    <property type="match status" value="1"/>
</dbReference>
<comment type="similarity">
    <text evidence="2">Belongs to the DeoC/FbaB aldolase family. DeoC type 2 subfamily.</text>
</comment>
<organism evidence="8 9">
    <name type="scientific">Methylorubrum aminovorans</name>
    <dbReference type="NCBI Taxonomy" id="269069"/>
    <lineage>
        <taxon>Bacteria</taxon>
        <taxon>Pseudomonadati</taxon>
        <taxon>Pseudomonadota</taxon>
        <taxon>Alphaproteobacteria</taxon>
        <taxon>Hyphomicrobiales</taxon>
        <taxon>Methylobacteriaceae</taxon>
        <taxon>Methylorubrum</taxon>
    </lineage>
</organism>
<name>A0ABQ4UAU1_9HYPH</name>
<protein>
    <recommendedName>
        <fullName evidence="3 7">Deoxyribose-phosphate aldolase</fullName>
        <ecNumber evidence="3 7">4.1.2.4</ecNumber>
    </recommendedName>
</protein>
<comment type="catalytic activity">
    <reaction evidence="6">
        <text>2-deoxy-D-ribose 5-phosphate = D-glyceraldehyde 3-phosphate + acetaldehyde</text>
        <dbReference type="Rhea" id="RHEA:12821"/>
        <dbReference type="ChEBI" id="CHEBI:15343"/>
        <dbReference type="ChEBI" id="CHEBI:59776"/>
        <dbReference type="ChEBI" id="CHEBI:62877"/>
        <dbReference type="EC" id="4.1.2.4"/>
    </reaction>
</comment>
<gene>
    <name evidence="8" type="primary">deoC</name>
    <name evidence="8" type="ORF">LNAOJCKE_0774</name>
</gene>
<dbReference type="InterPro" id="IPR002915">
    <property type="entry name" value="DeoC/FbaB/LacD_aldolase"/>
</dbReference>
<dbReference type="RefSeq" id="WP_238222485.1">
    <property type="nucleotide sequence ID" value="NZ_BAAADH010000020.1"/>
</dbReference>
<keyword evidence="4" id="KW-0456">Lyase</keyword>
<evidence type="ECO:0000313" key="9">
    <source>
        <dbReference type="Proteomes" id="UP001055039"/>
    </source>
</evidence>
<comment type="pathway">
    <text evidence="1">Carbohydrate degradation; 2-deoxy-D-ribose 1-phosphate degradation; D-glyceraldehyde 3-phosphate and acetaldehyde from 2-deoxy-alpha-D-ribose 1-phosphate: step 2/2.</text>
</comment>
<dbReference type="EMBL" id="BPRC01000001">
    <property type="protein sequence ID" value="GJE63577.1"/>
    <property type="molecule type" value="Genomic_DNA"/>
</dbReference>
<dbReference type="CDD" id="cd00959">
    <property type="entry name" value="DeoC"/>
    <property type="match status" value="1"/>
</dbReference>
<dbReference type="Pfam" id="PF01791">
    <property type="entry name" value="DeoC"/>
    <property type="match status" value="1"/>
</dbReference>
<reference evidence="8" key="2">
    <citation type="submission" date="2021-08" db="EMBL/GenBank/DDBJ databases">
        <authorList>
            <person name="Tani A."/>
            <person name="Ola A."/>
            <person name="Ogura Y."/>
            <person name="Katsura K."/>
            <person name="Hayashi T."/>
        </authorList>
    </citation>
    <scope>NUCLEOTIDE SEQUENCE</scope>
    <source>
        <strain evidence="8">NBRC 15686</strain>
    </source>
</reference>
<dbReference type="Proteomes" id="UP001055039">
    <property type="component" value="Unassembled WGS sequence"/>
</dbReference>
<comment type="caution">
    <text evidence="8">The sequence shown here is derived from an EMBL/GenBank/DDBJ whole genome shotgun (WGS) entry which is preliminary data.</text>
</comment>